<dbReference type="EMBL" id="QWFX01000016">
    <property type="protein sequence ID" value="RIJ26907.1"/>
    <property type="molecule type" value="Genomic_DNA"/>
</dbReference>
<keyword evidence="3" id="KW-1185">Reference proteome</keyword>
<dbReference type="AlphaFoldDB" id="A0A399RAB8"/>
<dbReference type="OrthoDB" id="1814359at2"/>
<dbReference type="PANTHER" id="PTHR36836:SF1">
    <property type="entry name" value="COLANIC ACID BIOSYNTHESIS PROTEIN WCAK"/>
    <property type="match status" value="1"/>
</dbReference>
<name>A0A399RAB8_9PROT</name>
<comment type="caution">
    <text evidence="2">The sequence shown here is derived from an EMBL/GenBank/DDBJ whole genome shotgun (WGS) entry which is preliminary data.</text>
</comment>
<evidence type="ECO:0000313" key="3">
    <source>
        <dbReference type="Proteomes" id="UP000266385"/>
    </source>
</evidence>
<evidence type="ECO:0000259" key="1">
    <source>
        <dbReference type="Pfam" id="PF04230"/>
    </source>
</evidence>
<accession>A0A399RAB8</accession>
<dbReference type="InterPro" id="IPR007345">
    <property type="entry name" value="Polysacch_pyruvyl_Trfase"/>
</dbReference>
<feature type="domain" description="Polysaccharide pyruvyl transferase" evidence="1">
    <location>
        <begin position="13"/>
        <end position="330"/>
    </location>
</feature>
<organism evidence="2 3">
    <name type="scientific">Henriciella mobilis</name>
    <dbReference type="NCBI Taxonomy" id="2305467"/>
    <lineage>
        <taxon>Bacteria</taxon>
        <taxon>Pseudomonadati</taxon>
        <taxon>Pseudomonadota</taxon>
        <taxon>Alphaproteobacteria</taxon>
        <taxon>Hyphomonadales</taxon>
        <taxon>Hyphomonadaceae</taxon>
        <taxon>Henriciella</taxon>
    </lineage>
</organism>
<evidence type="ECO:0000313" key="2">
    <source>
        <dbReference type="EMBL" id="RIJ26907.1"/>
    </source>
</evidence>
<sequence>MKLVLLNLKFSPNLGDGIIAECMEGVLQASHPGISIVTCDIAGRTDYGQGINRSRAFLLALLERLPAGLRRTIVASCLKPVVQLRLQRHYRRSMNGADVALLGGGQIIADSDLNFPLKIAAVAGVASDLDIPLGIFAAGVGTQCSPAGMKLFQGALSSKVFAAWLRDKRSLQRWNDVFAPPSGTVVNDPGLLASVIWPSGGLVQNGRATIGVGVTNPSTLNLHADRPGLDHARWRQLLASLSEELVQRGYKVQLFTNGARDDLSFAETVYGSVCAKLRAADEVLAAPVLHRPSELAHLIASLDGLIAHRLHACIAAYSYGVPHVGLGWDHKLESFFGSVGRQAYMLADTEPKIGDMVDLLERGLAEGISRAERLKTIDATRLQIEDLGSRLTAFVRSDLAANPAQPGYHRSGSPA</sequence>
<protein>
    <submittedName>
        <fullName evidence="2">Polysaccharide pyruvyl transferase family protein</fullName>
    </submittedName>
</protein>
<gene>
    <name evidence="2" type="ORF">D1223_18430</name>
</gene>
<proteinExistence type="predicted"/>
<dbReference type="PANTHER" id="PTHR36836">
    <property type="entry name" value="COLANIC ACID BIOSYNTHESIS PROTEIN WCAK"/>
    <property type="match status" value="1"/>
</dbReference>
<dbReference type="Proteomes" id="UP000266385">
    <property type="component" value="Unassembled WGS sequence"/>
</dbReference>
<dbReference type="RefSeq" id="WP_119377800.1">
    <property type="nucleotide sequence ID" value="NZ_QWFX01000016.1"/>
</dbReference>
<reference evidence="2 3" key="1">
    <citation type="submission" date="2018-08" db="EMBL/GenBank/DDBJ databases">
        <title>Henriciella mobilis sp. nov., isolated from seawater.</title>
        <authorList>
            <person name="Cheng H."/>
            <person name="Wu Y.-H."/>
            <person name="Xu X.-W."/>
            <person name="Guo L.-L."/>
        </authorList>
    </citation>
    <scope>NUCLEOTIDE SEQUENCE [LARGE SCALE GENOMIC DNA]</scope>
    <source>
        <strain evidence="2 3">JN25</strain>
    </source>
</reference>
<dbReference type="GO" id="GO:0016740">
    <property type="term" value="F:transferase activity"/>
    <property type="evidence" value="ECO:0007669"/>
    <property type="project" value="UniProtKB-KW"/>
</dbReference>
<keyword evidence="2" id="KW-0808">Transferase</keyword>
<dbReference type="Pfam" id="PF04230">
    <property type="entry name" value="PS_pyruv_trans"/>
    <property type="match status" value="1"/>
</dbReference>